<evidence type="ECO:0000313" key="1">
    <source>
        <dbReference type="EMBL" id="KAF9507490.1"/>
    </source>
</evidence>
<proteinExistence type="predicted"/>
<evidence type="ECO:0000313" key="2">
    <source>
        <dbReference type="Proteomes" id="UP000886523"/>
    </source>
</evidence>
<dbReference type="EMBL" id="MU129079">
    <property type="protein sequence ID" value="KAF9507490.1"/>
    <property type="molecule type" value="Genomic_DNA"/>
</dbReference>
<dbReference type="AlphaFoldDB" id="A0A9P6DRE0"/>
<sequence>MSPVMPLFTFLRRRHPVPTPDREAGSYTVDSTYPARELRARLRDCISSTIGITNAPWDSPLTPTVDTQLGDSRFRVLVMGEVSHAFQGALRE</sequence>
<dbReference type="Proteomes" id="UP000886523">
    <property type="component" value="Unassembled WGS sequence"/>
</dbReference>
<comment type="caution">
    <text evidence="1">The sequence shown here is derived from an EMBL/GenBank/DDBJ whole genome shotgun (WGS) entry which is preliminary data.</text>
</comment>
<organism evidence="1 2">
    <name type="scientific">Hydnum rufescens UP504</name>
    <dbReference type="NCBI Taxonomy" id="1448309"/>
    <lineage>
        <taxon>Eukaryota</taxon>
        <taxon>Fungi</taxon>
        <taxon>Dikarya</taxon>
        <taxon>Basidiomycota</taxon>
        <taxon>Agaricomycotina</taxon>
        <taxon>Agaricomycetes</taxon>
        <taxon>Cantharellales</taxon>
        <taxon>Hydnaceae</taxon>
        <taxon>Hydnum</taxon>
    </lineage>
</organism>
<reference evidence="1" key="1">
    <citation type="journal article" date="2020" name="Nat. Commun.">
        <title>Large-scale genome sequencing of mycorrhizal fungi provides insights into the early evolution of symbiotic traits.</title>
        <authorList>
            <person name="Miyauchi S."/>
            <person name="Kiss E."/>
            <person name="Kuo A."/>
            <person name="Drula E."/>
            <person name="Kohler A."/>
            <person name="Sanchez-Garcia M."/>
            <person name="Morin E."/>
            <person name="Andreopoulos B."/>
            <person name="Barry K.W."/>
            <person name="Bonito G."/>
            <person name="Buee M."/>
            <person name="Carver A."/>
            <person name="Chen C."/>
            <person name="Cichocki N."/>
            <person name="Clum A."/>
            <person name="Culley D."/>
            <person name="Crous P.W."/>
            <person name="Fauchery L."/>
            <person name="Girlanda M."/>
            <person name="Hayes R.D."/>
            <person name="Keri Z."/>
            <person name="LaButti K."/>
            <person name="Lipzen A."/>
            <person name="Lombard V."/>
            <person name="Magnuson J."/>
            <person name="Maillard F."/>
            <person name="Murat C."/>
            <person name="Nolan M."/>
            <person name="Ohm R.A."/>
            <person name="Pangilinan J."/>
            <person name="Pereira M.F."/>
            <person name="Perotto S."/>
            <person name="Peter M."/>
            <person name="Pfister S."/>
            <person name="Riley R."/>
            <person name="Sitrit Y."/>
            <person name="Stielow J.B."/>
            <person name="Szollosi G."/>
            <person name="Zifcakova L."/>
            <person name="Stursova M."/>
            <person name="Spatafora J.W."/>
            <person name="Tedersoo L."/>
            <person name="Vaario L.M."/>
            <person name="Yamada A."/>
            <person name="Yan M."/>
            <person name="Wang P."/>
            <person name="Xu J."/>
            <person name="Bruns T."/>
            <person name="Baldrian P."/>
            <person name="Vilgalys R."/>
            <person name="Dunand C."/>
            <person name="Henrissat B."/>
            <person name="Grigoriev I.V."/>
            <person name="Hibbett D."/>
            <person name="Nagy L.G."/>
            <person name="Martin F.M."/>
        </authorList>
    </citation>
    <scope>NUCLEOTIDE SEQUENCE</scope>
    <source>
        <strain evidence="1">UP504</strain>
    </source>
</reference>
<protein>
    <submittedName>
        <fullName evidence="1">Uncharacterized protein</fullName>
    </submittedName>
</protein>
<gene>
    <name evidence="1" type="ORF">BS47DRAFT_1351495</name>
</gene>
<keyword evidence="2" id="KW-1185">Reference proteome</keyword>
<accession>A0A9P6DRE0</accession>
<name>A0A9P6DRE0_9AGAM</name>